<dbReference type="PROSITE" id="PS01159">
    <property type="entry name" value="WW_DOMAIN_1"/>
    <property type="match status" value="1"/>
</dbReference>
<feature type="compositionally biased region" description="Low complexity" evidence="1">
    <location>
        <begin position="573"/>
        <end position="592"/>
    </location>
</feature>
<dbReference type="SMART" id="SM00441">
    <property type="entry name" value="FF"/>
    <property type="match status" value="3"/>
</dbReference>
<dbReference type="WBParaSite" id="Pan_g5978.t1">
    <property type="protein sequence ID" value="Pan_g5978.t1"/>
    <property type="gene ID" value="Pan_g5978"/>
</dbReference>
<dbReference type="GO" id="GO:0071004">
    <property type="term" value="C:U2-type prespliceosome"/>
    <property type="evidence" value="ECO:0007669"/>
    <property type="project" value="TreeGrafter"/>
</dbReference>
<dbReference type="PANTHER" id="PTHR11864:SF0">
    <property type="entry name" value="PRP40 PRE-MRNA PROCESSING FACTOR 40 HOMOLOG A (YEAST)"/>
    <property type="match status" value="1"/>
</dbReference>
<feature type="compositionally biased region" description="Basic residues" evidence="1">
    <location>
        <begin position="673"/>
        <end position="682"/>
    </location>
</feature>
<dbReference type="PROSITE" id="PS50020">
    <property type="entry name" value="WW_DOMAIN_2"/>
    <property type="match status" value="1"/>
</dbReference>
<dbReference type="GO" id="GO:0045292">
    <property type="term" value="P:mRNA cis splicing, via spliceosome"/>
    <property type="evidence" value="ECO:0007669"/>
    <property type="project" value="InterPro"/>
</dbReference>
<dbReference type="InterPro" id="IPR036517">
    <property type="entry name" value="FF_domain_sf"/>
</dbReference>
<evidence type="ECO:0000259" key="2">
    <source>
        <dbReference type="PROSITE" id="PS50020"/>
    </source>
</evidence>
<organism evidence="3 4">
    <name type="scientific">Panagrellus redivivus</name>
    <name type="common">Microworm</name>
    <dbReference type="NCBI Taxonomy" id="6233"/>
    <lineage>
        <taxon>Eukaryota</taxon>
        <taxon>Metazoa</taxon>
        <taxon>Ecdysozoa</taxon>
        <taxon>Nematoda</taxon>
        <taxon>Chromadorea</taxon>
        <taxon>Rhabditida</taxon>
        <taxon>Tylenchina</taxon>
        <taxon>Panagrolaimomorpha</taxon>
        <taxon>Panagrolaimoidea</taxon>
        <taxon>Panagrolaimidae</taxon>
        <taxon>Panagrellus</taxon>
    </lineage>
</organism>
<feature type="compositionally biased region" description="Low complexity" evidence="1">
    <location>
        <begin position="12"/>
        <end position="23"/>
    </location>
</feature>
<dbReference type="AlphaFoldDB" id="A0A7E4W1F4"/>
<evidence type="ECO:0000313" key="4">
    <source>
        <dbReference type="WBParaSite" id="Pan_g5978.t1"/>
    </source>
</evidence>
<feature type="region of interest" description="Disordered" evidence="1">
    <location>
        <begin position="560"/>
        <end position="682"/>
    </location>
</feature>
<dbReference type="InterPro" id="IPR039726">
    <property type="entry name" value="Prp40-like"/>
</dbReference>
<name>A0A7E4W1F4_PANRE</name>
<dbReference type="Gene3D" id="1.10.10.440">
    <property type="entry name" value="FF domain"/>
    <property type="match status" value="3"/>
</dbReference>
<reference evidence="4" key="2">
    <citation type="submission" date="2020-10" db="UniProtKB">
        <authorList>
            <consortium name="WormBaseParasite"/>
        </authorList>
    </citation>
    <scope>IDENTIFICATION</scope>
</reference>
<dbReference type="Pfam" id="PF01846">
    <property type="entry name" value="FF"/>
    <property type="match status" value="1"/>
</dbReference>
<evidence type="ECO:0000256" key="1">
    <source>
        <dbReference type="SAM" id="MobiDB-lite"/>
    </source>
</evidence>
<feature type="domain" description="WW" evidence="2">
    <location>
        <begin position="45"/>
        <end position="78"/>
    </location>
</feature>
<reference evidence="3" key="1">
    <citation type="journal article" date="2013" name="Genetics">
        <title>The draft genome and transcriptome of Panagrellus redivivus are shaped by the harsh demands of a free-living lifestyle.</title>
        <authorList>
            <person name="Srinivasan J."/>
            <person name="Dillman A.R."/>
            <person name="Macchietto M.G."/>
            <person name="Heikkinen L."/>
            <person name="Lakso M."/>
            <person name="Fracchia K.M."/>
            <person name="Antoshechkin I."/>
            <person name="Mortazavi A."/>
            <person name="Wong G."/>
            <person name="Sternberg P.W."/>
        </authorList>
    </citation>
    <scope>NUCLEOTIDE SEQUENCE [LARGE SCALE GENOMIC DNA]</scope>
    <source>
        <strain evidence="3">MT8872</strain>
    </source>
</reference>
<feature type="compositionally biased region" description="Basic and acidic residues" evidence="1">
    <location>
        <begin position="638"/>
        <end position="665"/>
    </location>
</feature>
<keyword evidence="3" id="KW-1185">Reference proteome</keyword>
<proteinExistence type="predicted"/>
<dbReference type="InterPro" id="IPR002713">
    <property type="entry name" value="FF_domain"/>
</dbReference>
<dbReference type="InterPro" id="IPR001202">
    <property type="entry name" value="WW_dom"/>
</dbReference>
<feature type="compositionally biased region" description="Basic residues" evidence="1">
    <location>
        <begin position="596"/>
        <end position="634"/>
    </location>
</feature>
<feature type="region of interest" description="Disordered" evidence="1">
    <location>
        <begin position="1"/>
        <end position="23"/>
    </location>
</feature>
<dbReference type="Proteomes" id="UP000492821">
    <property type="component" value="Unassembled WGS sequence"/>
</dbReference>
<dbReference type="GO" id="GO:0005685">
    <property type="term" value="C:U1 snRNP"/>
    <property type="evidence" value="ECO:0007669"/>
    <property type="project" value="TreeGrafter"/>
</dbReference>
<dbReference type="InterPro" id="IPR036020">
    <property type="entry name" value="WW_dom_sf"/>
</dbReference>
<dbReference type="SUPFAM" id="SSF81698">
    <property type="entry name" value="FF domain"/>
    <property type="match status" value="3"/>
</dbReference>
<sequence>MSLRGDQPENGQQPQSQQPPQQMSPTILSLEPVTLHGEPATQEQREILSKWAVFWNDDAKKFFYSDVDRQTTWTRPLNFPMEREREIYIQNIIERNISAGVPPSHEIANMIVKHLSDLDPLSYLGGFFRLPVEKLEDIVQERCAFFFRRLLDDRLMEIEDNRRLRPTSSWEFAQKILQLDRRYNLIVQPSKKKRIFNAWKQTAAEREQRMRAHNQTRAVQALQTILMNHPIVDHNSDYNTVMNYVGNEDLWKLVEYGSRRRAFDEAIAGIRLSIQMKEHEQRKRDIETFQDVLNQVEGQITVDTSWKKAQSIFMTVKSYAKNLQKMNKEDALCVFQAHMKRMWAECREERKQDKVARLRSERKLREGFCKLLDESREGGLIKLQSKWKDVAPFLTQDERFVQALNQPGPVPLDYFKFFMIEWNREFKRDLIRAMDLIKLYEFDMSMTTSVNVFTEFITNAQGKRPLNPINLPYIYNHLIHELMVKNAPPKDATSKSYHNCFLTELALIEKSSVVDITNEEKVKEHFDSKFQLTPTTEEVFLRLYRNFIGRCTDDEEGQILEGEDPEEAMPIVPASTSSSSTTQAGPSGSGTSVNNSHHRHRSRSPQRSKKSKKSKKYRKRRYRSRSPDGRRRRSGSVDSRDSYRRSRSPEGRRHRSPSDRHRDYSDSEEERFSKRRKHHHRY</sequence>
<protein>
    <submittedName>
        <fullName evidence="4">WW domain-containing protein</fullName>
    </submittedName>
</protein>
<dbReference type="SUPFAM" id="SSF51045">
    <property type="entry name" value="WW domain"/>
    <property type="match status" value="1"/>
</dbReference>
<dbReference type="PANTHER" id="PTHR11864">
    <property type="entry name" value="PRE-MRNA-PROCESSING PROTEIN PRP40"/>
    <property type="match status" value="1"/>
</dbReference>
<accession>A0A7E4W1F4</accession>
<dbReference type="GO" id="GO:0003723">
    <property type="term" value="F:RNA binding"/>
    <property type="evidence" value="ECO:0007669"/>
    <property type="project" value="TreeGrafter"/>
</dbReference>
<evidence type="ECO:0000313" key="3">
    <source>
        <dbReference type="Proteomes" id="UP000492821"/>
    </source>
</evidence>